<comment type="caution">
    <text evidence="1">The sequence shown here is derived from an EMBL/GenBank/DDBJ whole genome shotgun (WGS) entry which is preliminary data.</text>
</comment>
<reference evidence="1 2" key="1">
    <citation type="submission" date="2018-11" db="EMBL/GenBank/DDBJ databases">
        <title>Gemmobacter sp. nov., YIM 102744-1 draft genome.</title>
        <authorList>
            <person name="Li G."/>
            <person name="Jiang Y."/>
        </authorList>
    </citation>
    <scope>NUCLEOTIDE SEQUENCE [LARGE SCALE GENOMIC DNA]</scope>
    <source>
        <strain evidence="1 2">YIM 102744-1</strain>
    </source>
</reference>
<protein>
    <submittedName>
        <fullName evidence="1">Uncharacterized protein</fullName>
    </submittedName>
</protein>
<proteinExistence type="predicted"/>
<dbReference type="Proteomes" id="UP000282125">
    <property type="component" value="Unassembled WGS sequence"/>
</dbReference>
<evidence type="ECO:0000313" key="1">
    <source>
        <dbReference type="EMBL" id="RRH71287.1"/>
    </source>
</evidence>
<organism evidence="1 2">
    <name type="scientific">Falsigemmobacter faecalis</name>
    <dbReference type="NCBI Taxonomy" id="2488730"/>
    <lineage>
        <taxon>Bacteria</taxon>
        <taxon>Pseudomonadati</taxon>
        <taxon>Pseudomonadota</taxon>
        <taxon>Alphaproteobacteria</taxon>
        <taxon>Rhodobacterales</taxon>
        <taxon>Paracoccaceae</taxon>
        <taxon>Falsigemmobacter</taxon>
    </lineage>
</organism>
<dbReference type="EMBL" id="RRAZ01000031">
    <property type="protein sequence ID" value="RRH71287.1"/>
    <property type="molecule type" value="Genomic_DNA"/>
</dbReference>
<accession>A0A3P3DAB1</accession>
<dbReference type="AlphaFoldDB" id="A0A3P3DAB1"/>
<sequence>MSYTVRKSFTHNGNNYEVRSTEIGNFITIKAFKEDGTAADPFEFSVTMDVQKDAKLTNSIINPEEALVATAEEYVLNDRWGEYLKALSDLEKGSH</sequence>
<evidence type="ECO:0000313" key="2">
    <source>
        <dbReference type="Proteomes" id="UP000282125"/>
    </source>
</evidence>
<dbReference type="RefSeq" id="WP_124966293.1">
    <property type="nucleotide sequence ID" value="NZ_RRAZ01000031.1"/>
</dbReference>
<gene>
    <name evidence="1" type="ORF">EG244_16565</name>
</gene>
<name>A0A3P3DAB1_9RHOB</name>
<keyword evidence="2" id="KW-1185">Reference proteome</keyword>